<evidence type="ECO:0000313" key="2">
    <source>
        <dbReference type="Proteomes" id="UP000586827"/>
    </source>
</evidence>
<accession>A0A849C355</accession>
<protein>
    <submittedName>
        <fullName evidence="1">Uncharacterized protein</fullName>
    </submittedName>
</protein>
<dbReference type="AlphaFoldDB" id="A0A849C355"/>
<dbReference type="Proteomes" id="UP000586827">
    <property type="component" value="Unassembled WGS sequence"/>
</dbReference>
<name>A0A849C355_9NOCA</name>
<comment type="caution">
    <text evidence="1">The sequence shown here is derived from an EMBL/GenBank/DDBJ whole genome shotgun (WGS) entry which is preliminary data.</text>
</comment>
<organism evidence="1 2">
    <name type="scientific">Nocardia uniformis</name>
    <dbReference type="NCBI Taxonomy" id="53432"/>
    <lineage>
        <taxon>Bacteria</taxon>
        <taxon>Bacillati</taxon>
        <taxon>Actinomycetota</taxon>
        <taxon>Actinomycetes</taxon>
        <taxon>Mycobacteriales</taxon>
        <taxon>Nocardiaceae</taxon>
        <taxon>Nocardia</taxon>
    </lineage>
</organism>
<reference evidence="1 2" key="1">
    <citation type="submission" date="2020-05" db="EMBL/GenBank/DDBJ databases">
        <title>MicrobeNet Type strains.</title>
        <authorList>
            <person name="Nicholson A.C."/>
        </authorList>
    </citation>
    <scope>NUCLEOTIDE SEQUENCE [LARGE SCALE GENOMIC DNA]</scope>
    <source>
        <strain evidence="1 2">JCM 3224</strain>
    </source>
</reference>
<dbReference type="EMBL" id="JABELX010000009">
    <property type="protein sequence ID" value="NNH73102.1"/>
    <property type="molecule type" value="Genomic_DNA"/>
</dbReference>
<sequence>MSSDNPWSVQAIIDRIDREKQQADNVECPITATVAVGYSIRGLWSCYTDPGELTTAQAHTAMQLHLGCGTNNCRVRWRARTALVAAGHMVLDARATRTPQATRKSLLTLLRIALSSCAALFHGGHHALR</sequence>
<dbReference type="RefSeq" id="WP_157552642.1">
    <property type="nucleotide sequence ID" value="NZ_JABELX010000009.1"/>
</dbReference>
<proteinExistence type="predicted"/>
<evidence type="ECO:0000313" key="1">
    <source>
        <dbReference type="EMBL" id="NNH73102.1"/>
    </source>
</evidence>
<keyword evidence="2" id="KW-1185">Reference proteome</keyword>
<gene>
    <name evidence="1" type="ORF">HLB23_25115</name>
</gene>